<evidence type="ECO:0000259" key="2">
    <source>
        <dbReference type="PROSITE" id="PS50235"/>
    </source>
</evidence>
<keyword evidence="4" id="KW-1185">Reference proteome</keyword>
<protein>
    <recommendedName>
        <fullName evidence="2">USP domain-containing protein</fullName>
    </recommendedName>
</protein>
<dbReference type="InterPro" id="IPR028889">
    <property type="entry name" value="USP"/>
</dbReference>
<dbReference type="InterPro" id="IPR050164">
    <property type="entry name" value="Peptidase_C19"/>
</dbReference>
<organism evidence="3 4">
    <name type="scientific">Solanum tuberosum</name>
    <name type="common">Potato</name>
    <dbReference type="NCBI Taxonomy" id="4113"/>
    <lineage>
        <taxon>Eukaryota</taxon>
        <taxon>Viridiplantae</taxon>
        <taxon>Streptophyta</taxon>
        <taxon>Embryophyta</taxon>
        <taxon>Tracheophyta</taxon>
        <taxon>Spermatophyta</taxon>
        <taxon>Magnoliopsida</taxon>
        <taxon>eudicotyledons</taxon>
        <taxon>Gunneridae</taxon>
        <taxon>Pentapetalae</taxon>
        <taxon>asterids</taxon>
        <taxon>lamiids</taxon>
        <taxon>Solanales</taxon>
        <taxon>Solanaceae</taxon>
        <taxon>Solanoideae</taxon>
        <taxon>Solaneae</taxon>
        <taxon>Solanum</taxon>
    </lineage>
</organism>
<comment type="caution">
    <text evidence="3">The sequence shown here is derived from an EMBL/GenBank/DDBJ whole genome shotgun (WGS) entry which is preliminary data.</text>
</comment>
<evidence type="ECO:0000256" key="1">
    <source>
        <dbReference type="SAM" id="MobiDB-lite"/>
    </source>
</evidence>
<feature type="compositionally biased region" description="Basic and acidic residues" evidence="1">
    <location>
        <begin position="283"/>
        <end position="297"/>
    </location>
</feature>
<dbReference type="PANTHER" id="PTHR24006:SF747">
    <property type="entry name" value="UBIQUITIN CARBOXYL-TERMINAL HYDROLASE 20"/>
    <property type="match status" value="1"/>
</dbReference>
<evidence type="ECO:0000313" key="4">
    <source>
        <dbReference type="Proteomes" id="UP000826656"/>
    </source>
</evidence>
<dbReference type="Gene3D" id="3.90.70.10">
    <property type="entry name" value="Cysteine proteinases"/>
    <property type="match status" value="1"/>
</dbReference>
<dbReference type="PANTHER" id="PTHR24006">
    <property type="entry name" value="UBIQUITIN CARBOXYL-TERMINAL HYDROLASE"/>
    <property type="match status" value="1"/>
</dbReference>
<name>A0ABQ7U5V3_SOLTU</name>
<dbReference type="InterPro" id="IPR038765">
    <property type="entry name" value="Papain-like_cys_pep_sf"/>
</dbReference>
<dbReference type="InterPro" id="IPR001394">
    <property type="entry name" value="Peptidase_C19_UCH"/>
</dbReference>
<dbReference type="SUPFAM" id="SSF54001">
    <property type="entry name" value="Cysteine proteinases"/>
    <property type="match status" value="1"/>
</dbReference>
<gene>
    <name evidence="3" type="ORF">KY290_035234</name>
</gene>
<dbReference type="Pfam" id="PF00443">
    <property type="entry name" value="UCH"/>
    <property type="match status" value="1"/>
</dbReference>
<dbReference type="PROSITE" id="PS50235">
    <property type="entry name" value="USP_3"/>
    <property type="match status" value="1"/>
</dbReference>
<evidence type="ECO:0000313" key="3">
    <source>
        <dbReference type="EMBL" id="KAH0742191.1"/>
    </source>
</evidence>
<feature type="region of interest" description="Disordered" evidence="1">
    <location>
        <begin position="274"/>
        <end position="297"/>
    </location>
</feature>
<reference evidence="3 4" key="1">
    <citation type="journal article" date="2021" name="bioRxiv">
        <title>Chromosome-scale and haplotype-resolved genome assembly of a tetraploid potato cultivar.</title>
        <authorList>
            <person name="Sun H."/>
            <person name="Jiao W.-B."/>
            <person name="Krause K."/>
            <person name="Campoy J.A."/>
            <person name="Goel M."/>
            <person name="Folz-Donahue K."/>
            <person name="Kukat C."/>
            <person name="Huettel B."/>
            <person name="Schneeberger K."/>
        </authorList>
    </citation>
    <scope>NUCLEOTIDE SEQUENCE [LARGE SCALE GENOMIC DNA]</scope>
    <source>
        <strain evidence="3">SolTubOtavaFocal</strain>
        <tissue evidence="3">Leaves</tissue>
    </source>
</reference>
<accession>A0ABQ7U5V3</accession>
<dbReference type="Proteomes" id="UP000826656">
    <property type="component" value="Unassembled WGS sequence"/>
</dbReference>
<sequence length="297" mass="33976">MIGFCVVCMIRDLVDLCMSGASDYVSPKKIASHLRELKDNIVEESFGGRFVSKLRCCNCGHLSVTQEPLIDISLEIEDVDSVPAALESFTKIEKNKYSCERCKTQGPFDKYLLVHRAPSVAALHLKRFKNNGIVVQKVDKHVPFPLELDMLLYTSKINNEEMKYDLYAVIVHFRSSISLGHYYSFICCSPNEWYKFDGNRVVFVQEDFVLATEAYIMFYAKKGTPESNNGADETYMKHELNKTEDNQVYCEDQLQDVEIKLSCSSDEEFMDALNEGSHVSSMNEKKRKLEDSPSRDD</sequence>
<proteinExistence type="predicted"/>
<dbReference type="EMBL" id="JAIVGD010000026">
    <property type="protein sequence ID" value="KAH0742191.1"/>
    <property type="molecule type" value="Genomic_DNA"/>
</dbReference>
<feature type="domain" description="USP" evidence="2">
    <location>
        <begin position="1"/>
        <end position="222"/>
    </location>
</feature>